<protein>
    <recommendedName>
        <fullName evidence="2">Formin-like protein</fullName>
    </recommendedName>
</protein>
<proteinExistence type="inferred from homology"/>
<feature type="domain" description="FH2" evidence="6">
    <location>
        <begin position="332"/>
        <end position="761"/>
    </location>
</feature>
<dbReference type="EMBL" id="BSYO01000039">
    <property type="protein sequence ID" value="GMH31147.1"/>
    <property type="molecule type" value="Genomic_DNA"/>
</dbReference>
<feature type="coiled-coil region" evidence="3">
    <location>
        <begin position="676"/>
        <end position="703"/>
    </location>
</feature>
<feature type="compositionally biased region" description="Pro residues" evidence="4">
    <location>
        <begin position="268"/>
        <end position="282"/>
    </location>
</feature>
<dbReference type="Pfam" id="PF02181">
    <property type="entry name" value="FH2"/>
    <property type="match status" value="1"/>
</dbReference>
<dbReference type="PANTHER" id="PTHR23213:SF354">
    <property type="entry name" value="FORMIN-LIKE PROTEIN 4"/>
    <property type="match status" value="1"/>
</dbReference>
<keyword evidence="8" id="KW-1185">Reference proteome</keyword>
<reference evidence="7" key="1">
    <citation type="submission" date="2023-05" db="EMBL/GenBank/DDBJ databases">
        <title>Nepenthes gracilis genome sequencing.</title>
        <authorList>
            <person name="Fukushima K."/>
        </authorList>
    </citation>
    <scope>NUCLEOTIDE SEQUENCE</scope>
    <source>
        <strain evidence="7">SING2019-196</strain>
    </source>
</reference>
<dbReference type="AlphaFoldDB" id="A0AAD3TKK1"/>
<dbReference type="Gene3D" id="1.20.58.2220">
    <property type="entry name" value="Formin, FH2 domain"/>
    <property type="match status" value="1"/>
</dbReference>
<organism evidence="7 8">
    <name type="scientific">Nepenthes gracilis</name>
    <name type="common">Slender pitcher plant</name>
    <dbReference type="NCBI Taxonomy" id="150966"/>
    <lineage>
        <taxon>Eukaryota</taxon>
        <taxon>Viridiplantae</taxon>
        <taxon>Streptophyta</taxon>
        <taxon>Embryophyta</taxon>
        <taxon>Tracheophyta</taxon>
        <taxon>Spermatophyta</taxon>
        <taxon>Magnoliopsida</taxon>
        <taxon>eudicotyledons</taxon>
        <taxon>Gunneridae</taxon>
        <taxon>Pentapetalae</taxon>
        <taxon>Caryophyllales</taxon>
        <taxon>Nepenthaceae</taxon>
        <taxon>Nepenthes</taxon>
    </lineage>
</organism>
<feature type="compositionally biased region" description="Pro residues" evidence="4">
    <location>
        <begin position="296"/>
        <end position="324"/>
    </location>
</feature>
<dbReference type="SUPFAM" id="SSF101447">
    <property type="entry name" value="Formin homology 2 domain (FH2 domain)"/>
    <property type="match status" value="2"/>
</dbReference>
<keyword evidence="5" id="KW-0732">Signal</keyword>
<sequence length="791" mass="86823">MEAVIFCLTFLFFNSFVHHSSCQAISSQNIETFYPYSPPMPAATPPQPSPPPPPPPPPPHSPLHPPPPPGVPPPSSPSSSRNAVLTAVGATAASTLVLVSAFFFFCSRHMYALQSKWRGGGGDGAAGRSLPVLPQPEFARFDGNIRGLIVDENGLDVLYWRKLEDGHQKSNFRREVFDRPKNGRRSLSRGRSSSSLRQVQPEVNDQIDHFGSITSIGMSFQATENPETRSQPPRAGLLSTSAAPPPPPPPPVTPTLAIPKEQRHSSRPPQPPPPPPPLPPVSPILAISKQRRHSSPPHPATPPPPPPPPQKKNATQPPPQPPRPGGSASLKPSGTRNDMVKLKPLHWEKVNINTNHSMVWDKIERGSFRYDGDMMEALFGYVATNRKSQRESNSIGSNGNGPNQTAKVFILEPRRSQNIAIVLRSVGIPCDALVNSLLEGKSPSSDTLEKLSRIAPTKEEESRILEFDGEPTKLEDAEAFLYHLLRAVPSAFSRVNAMLFRLNYYYEIPQLKRSLETIESACDGLRSQGVFLKLLEAILKAGNRLNAGTSRGNAKAFNLTTLLKLSDYKSSDGMSTLLHFVVNEVVHSEGKRCVMTRDSSFSRSRTDTTSKEERKREYIKLGLPVVGGLSAELSDVKKAAAIDYDTLMSTSTSLTARVTEIQKLVAECGVDGGGFVKEMKDFVAAAEEELKEVEEEQARVMNFVKRTMQFYHSGASKEDNPLQLFVIVKEFLGMVDQACIDIVRSLQRRKSGTEDAGSSSSTMDALRTRVTFPRLPEHFMKDKSSASDSED</sequence>
<feature type="compositionally biased region" description="Pro residues" evidence="4">
    <location>
        <begin position="37"/>
        <end position="76"/>
    </location>
</feature>
<dbReference type="InterPro" id="IPR027643">
    <property type="entry name" value="Formin-like_plant"/>
</dbReference>
<dbReference type="InterPro" id="IPR042201">
    <property type="entry name" value="FH2_Formin_sf"/>
</dbReference>
<dbReference type="PROSITE" id="PS51444">
    <property type="entry name" value="FH2"/>
    <property type="match status" value="1"/>
</dbReference>
<evidence type="ECO:0000256" key="2">
    <source>
        <dbReference type="RuleBase" id="RU361260"/>
    </source>
</evidence>
<keyword evidence="3" id="KW-0175">Coiled coil</keyword>
<feature type="compositionally biased region" description="Pro residues" evidence="4">
    <location>
        <begin position="243"/>
        <end position="253"/>
    </location>
</feature>
<evidence type="ECO:0000256" key="5">
    <source>
        <dbReference type="SAM" id="SignalP"/>
    </source>
</evidence>
<gene>
    <name evidence="7" type="ORF">Nepgr_032990</name>
</gene>
<evidence type="ECO:0000259" key="6">
    <source>
        <dbReference type="PROSITE" id="PS51444"/>
    </source>
</evidence>
<accession>A0AAD3TKK1</accession>
<dbReference type="SMART" id="SM00498">
    <property type="entry name" value="FH2"/>
    <property type="match status" value="1"/>
</dbReference>
<evidence type="ECO:0000313" key="8">
    <source>
        <dbReference type="Proteomes" id="UP001279734"/>
    </source>
</evidence>
<evidence type="ECO:0000256" key="3">
    <source>
        <dbReference type="SAM" id="Coils"/>
    </source>
</evidence>
<evidence type="ECO:0000313" key="7">
    <source>
        <dbReference type="EMBL" id="GMH31147.1"/>
    </source>
</evidence>
<comment type="caution">
    <text evidence="7">The sequence shown here is derived from an EMBL/GenBank/DDBJ whole genome shotgun (WGS) entry which is preliminary data.</text>
</comment>
<dbReference type="GO" id="GO:0051015">
    <property type="term" value="F:actin filament binding"/>
    <property type="evidence" value="ECO:0007669"/>
    <property type="project" value="InterPro"/>
</dbReference>
<feature type="region of interest" description="Disordered" evidence="4">
    <location>
        <begin position="221"/>
        <end position="342"/>
    </location>
</feature>
<feature type="chain" id="PRO_5042067705" description="Formin-like protein" evidence="5">
    <location>
        <begin position="23"/>
        <end position="791"/>
    </location>
</feature>
<dbReference type="PANTHER" id="PTHR23213">
    <property type="entry name" value="FORMIN-RELATED"/>
    <property type="match status" value="1"/>
</dbReference>
<feature type="compositionally biased region" description="Polar residues" evidence="4">
    <location>
        <begin position="221"/>
        <end position="231"/>
    </location>
</feature>
<evidence type="ECO:0000256" key="1">
    <source>
        <dbReference type="ARBA" id="ARBA00025793"/>
    </source>
</evidence>
<dbReference type="Proteomes" id="UP001279734">
    <property type="component" value="Unassembled WGS sequence"/>
</dbReference>
<feature type="region of interest" description="Disordered" evidence="4">
    <location>
        <begin position="37"/>
        <end position="81"/>
    </location>
</feature>
<evidence type="ECO:0000256" key="4">
    <source>
        <dbReference type="SAM" id="MobiDB-lite"/>
    </source>
</evidence>
<feature type="region of interest" description="Disordered" evidence="4">
    <location>
        <begin position="174"/>
        <end position="205"/>
    </location>
</feature>
<dbReference type="InterPro" id="IPR015425">
    <property type="entry name" value="FH2_Formin"/>
</dbReference>
<feature type="signal peptide" evidence="5">
    <location>
        <begin position="1"/>
        <end position="22"/>
    </location>
</feature>
<dbReference type="GO" id="GO:0045010">
    <property type="term" value="P:actin nucleation"/>
    <property type="evidence" value="ECO:0007669"/>
    <property type="project" value="InterPro"/>
</dbReference>
<comment type="similarity">
    <text evidence="1">Belongs to the formin-like family. Class-I subfamily.</text>
</comment>
<name>A0AAD3TKK1_NEPGR</name>